<dbReference type="OrthoDB" id="9793489at2"/>
<sequence>MKSFTISRVIAILFIAFFSLQANAQFNKNKTIDAYLDTIERNDLGHGSISIFKHGNEVYNRAFGYQNIVTKTPTILQTRYRIGSISKTMTATMIMQLVEEGKLRLDTKLATYFPKLPNAKRITIEHLLRHRSGFKEIVHNEDMAKWIEIEHTRTEMLAQFVKLGVQSEPDAEQLYNNNGYVILSYILEDIEGKSFSEVLNDRIIKPYKLTSTYYGGIMGTQKNEAVSYEKKENWALSSTVHHSMPLGAGGIVSTPTDLNRFINLLFSNKIISNGSLKKMLPPKDLYGLGLMNYTLDDADAIGHTGGIDGFRSWVVYFPTLNVSIAYNTNAQNKGFKDLVNEVFALYQKEESKAQLIETIFKQDSLLFNAAFNTQDDAYLQKALSPDFEFYHDKGGLTNITSESFINGFKRNWKKQNAGEKNFQRRELIKESLEIFPLINYGVMQIADHKFYETRKDGTEFLMDMAKIVQLWNNTDDGWKLTRVISYDHQHVDYNSFEINAALEEKIKGWMVTYNVPTVSVGLINDNKITYSKTFGVQSNGEKATNNTVFKVASITKPILATTIYKLVDLGLWDLDEPLYNYWMDPDIKDDPRTKKITTRLVLNMQTGFPNWRFQTESGKLQFLFEPGEKVEYSGEGFDYVMRSLEAKFKTPMEDIVQKVLFNKQDMKNIRFWWNGTMNPNNYAENYNAEGKMLETYKYYNASGAGNILATANDYLKFGVHILEGAGISNTLYAEMTEQNSSLFRDLVKYGNGWMSVKLKSGQKMMYHDGRDPGVRTIMQLFPDLKQGVVILTNGDNGDKLYYELLSELSTNTKDFVNSFNEAKRLHSEEMKAKKEN</sequence>
<dbReference type="InterPro" id="IPR050491">
    <property type="entry name" value="AmpC-like"/>
</dbReference>
<evidence type="ECO:0000313" key="4">
    <source>
        <dbReference type="Proteomes" id="UP000077013"/>
    </source>
</evidence>
<feature type="chain" id="PRO_5007887154" description="Beta-lactamase-related domain-containing protein" evidence="1">
    <location>
        <begin position="25"/>
        <end position="836"/>
    </location>
</feature>
<feature type="signal peptide" evidence="1">
    <location>
        <begin position="1"/>
        <end position="24"/>
    </location>
</feature>
<proteinExistence type="predicted"/>
<dbReference type="InterPro" id="IPR032710">
    <property type="entry name" value="NTF2-like_dom_sf"/>
</dbReference>
<feature type="domain" description="Beta-lactamase-related" evidence="2">
    <location>
        <begin position="48"/>
        <end position="336"/>
    </location>
</feature>
<reference evidence="3 4" key="1">
    <citation type="submission" date="2016-02" db="EMBL/GenBank/DDBJ databases">
        <title>Ulvibacter sp. LPB0005, isolated from Thais luteostoma.</title>
        <authorList>
            <person name="Shin S.-K."/>
            <person name="Yi H."/>
        </authorList>
    </citation>
    <scope>NUCLEOTIDE SEQUENCE [LARGE SCALE GENOMIC DNA]</scope>
    <source>
        <strain evidence="3 4">LPB0005</strain>
    </source>
</reference>
<dbReference type="AlphaFoldDB" id="A0A167GWX4"/>
<evidence type="ECO:0000259" key="2">
    <source>
        <dbReference type="Pfam" id="PF00144"/>
    </source>
</evidence>
<dbReference type="PANTHER" id="PTHR46825:SF9">
    <property type="entry name" value="BETA-LACTAMASE-RELATED DOMAIN-CONTAINING PROTEIN"/>
    <property type="match status" value="1"/>
</dbReference>
<protein>
    <recommendedName>
        <fullName evidence="2">Beta-lactamase-related domain-containing protein</fullName>
    </recommendedName>
</protein>
<organism evidence="3 4">
    <name type="scientific">Cochleicola gelatinilyticus</name>
    <dbReference type="NCBI Taxonomy" id="1763537"/>
    <lineage>
        <taxon>Bacteria</taxon>
        <taxon>Pseudomonadati</taxon>
        <taxon>Bacteroidota</taxon>
        <taxon>Flavobacteriia</taxon>
        <taxon>Flavobacteriales</taxon>
        <taxon>Flavobacteriaceae</taxon>
        <taxon>Cochleicola</taxon>
    </lineage>
</organism>
<dbReference type="Proteomes" id="UP000077013">
    <property type="component" value="Unassembled WGS sequence"/>
</dbReference>
<accession>A0A167GWX4</accession>
<evidence type="ECO:0000256" key="1">
    <source>
        <dbReference type="SAM" id="SignalP"/>
    </source>
</evidence>
<gene>
    <name evidence="3" type="ORF">ULVI_10895</name>
</gene>
<dbReference type="Pfam" id="PF00144">
    <property type="entry name" value="Beta-lactamase"/>
    <property type="match status" value="2"/>
</dbReference>
<dbReference type="STRING" id="1763537.ULVI_10895"/>
<keyword evidence="4" id="KW-1185">Reference proteome</keyword>
<dbReference type="InterPro" id="IPR001466">
    <property type="entry name" value="Beta-lactam-related"/>
</dbReference>
<dbReference type="SUPFAM" id="SSF56601">
    <property type="entry name" value="beta-lactamase/transpeptidase-like"/>
    <property type="match status" value="2"/>
</dbReference>
<dbReference type="PANTHER" id="PTHR46825">
    <property type="entry name" value="D-ALANYL-D-ALANINE-CARBOXYPEPTIDASE/ENDOPEPTIDASE AMPH"/>
    <property type="match status" value="1"/>
</dbReference>
<dbReference type="EMBL" id="LRXL01000045">
    <property type="protein sequence ID" value="OAB77988.1"/>
    <property type="molecule type" value="Genomic_DNA"/>
</dbReference>
<dbReference type="SUPFAM" id="SSF54427">
    <property type="entry name" value="NTF2-like"/>
    <property type="match status" value="1"/>
</dbReference>
<dbReference type="Gene3D" id="3.40.710.10">
    <property type="entry name" value="DD-peptidase/beta-lactamase superfamily"/>
    <property type="match status" value="2"/>
</dbReference>
<keyword evidence="1" id="KW-0732">Signal</keyword>
<dbReference type="InterPro" id="IPR012338">
    <property type="entry name" value="Beta-lactam/transpept-like"/>
</dbReference>
<dbReference type="RefSeq" id="WP_068592741.1">
    <property type="nucleotide sequence ID" value="NZ_LRXL01000045.1"/>
</dbReference>
<evidence type="ECO:0000313" key="3">
    <source>
        <dbReference type="EMBL" id="OAB77988.1"/>
    </source>
</evidence>
<feature type="domain" description="Beta-lactamase-related" evidence="2">
    <location>
        <begin position="504"/>
        <end position="798"/>
    </location>
</feature>
<comment type="caution">
    <text evidence="3">The sequence shown here is derived from an EMBL/GenBank/DDBJ whole genome shotgun (WGS) entry which is preliminary data.</text>
</comment>
<name>A0A167GWX4_9FLAO</name>